<keyword evidence="2" id="KW-1185">Reference proteome</keyword>
<organism evidence="2 3">
    <name type="scientific">Crassostrea virginica</name>
    <name type="common">Eastern oyster</name>
    <dbReference type="NCBI Taxonomy" id="6565"/>
    <lineage>
        <taxon>Eukaryota</taxon>
        <taxon>Metazoa</taxon>
        <taxon>Spiralia</taxon>
        <taxon>Lophotrochozoa</taxon>
        <taxon>Mollusca</taxon>
        <taxon>Bivalvia</taxon>
        <taxon>Autobranchia</taxon>
        <taxon>Pteriomorphia</taxon>
        <taxon>Ostreida</taxon>
        <taxon>Ostreoidea</taxon>
        <taxon>Ostreidae</taxon>
        <taxon>Crassostrea</taxon>
    </lineage>
</organism>
<dbReference type="PROSITE" id="PS50041">
    <property type="entry name" value="C_TYPE_LECTIN_2"/>
    <property type="match status" value="1"/>
</dbReference>
<dbReference type="AlphaFoldDB" id="A0A8B8EH37"/>
<protein>
    <submittedName>
        <fullName evidence="3">C-type lectin domain family 17, member A-like</fullName>
    </submittedName>
</protein>
<reference evidence="3" key="1">
    <citation type="submission" date="2025-08" db="UniProtKB">
        <authorList>
            <consortium name="RefSeq"/>
        </authorList>
    </citation>
    <scope>IDENTIFICATION</scope>
    <source>
        <tissue evidence="3">Whole sample</tissue>
    </source>
</reference>
<gene>
    <name evidence="3" type="primary">LOC111134214</name>
</gene>
<proteinExistence type="predicted"/>
<evidence type="ECO:0000259" key="1">
    <source>
        <dbReference type="PROSITE" id="PS50041"/>
    </source>
</evidence>
<name>A0A8B8EH37_CRAVI</name>
<dbReference type="Pfam" id="PF00059">
    <property type="entry name" value="Lectin_C"/>
    <property type="match status" value="1"/>
</dbReference>
<dbReference type="InterPro" id="IPR001304">
    <property type="entry name" value="C-type_lectin-like"/>
</dbReference>
<dbReference type="InterPro" id="IPR016186">
    <property type="entry name" value="C-type_lectin-like/link_sf"/>
</dbReference>
<dbReference type="CDD" id="cd00037">
    <property type="entry name" value="CLECT"/>
    <property type="match status" value="1"/>
</dbReference>
<evidence type="ECO:0000313" key="3">
    <source>
        <dbReference type="RefSeq" id="XP_022338773.1"/>
    </source>
</evidence>
<dbReference type="RefSeq" id="XP_022338773.1">
    <property type="nucleotide sequence ID" value="XM_022483065.1"/>
</dbReference>
<dbReference type="KEGG" id="cvn:111134214"/>
<dbReference type="Proteomes" id="UP000694844">
    <property type="component" value="Chromosome 5"/>
</dbReference>
<accession>A0A8B8EH37</accession>
<dbReference type="InterPro" id="IPR016187">
    <property type="entry name" value="CTDL_fold"/>
</dbReference>
<feature type="domain" description="C-type lectin" evidence="1">
    <location>
        <begin position="29"/>
        <end position="159"/>
    </location>
</feature>
<evidence type="ECO:0000313" key="2">
    <source>
        <dbReference type="Proteomes" id="UP000694844"/>
    </source>
</evidence>
<dbReference type="OrthoDB" id="10255512at2759"/>
<dbReference type="GeneID" id="111134214"/>
<dbReference type="Gene3D" id="3.10.100.10">
    <property type="entry name" value="Mannose-Binding Protein A, subunit A"/>
    <property type="match status" value="1"/>
</dbReference>
<dbReference type="SUPFAM" id="SSF56436">
    <property type="entry name" value="C-type lectin-like"/>
    <property type="match status" value="1"/>
</dbReference>
<sequence length="162" mass="18432">MEVSFGYRALRLLNEGNAKCRDVEVWNRAGETCFKQYSSGTWISNIEAKNHCNLMQSSLLIIDTKQKHTFAEKYYRSTSAAPALVGLSDIASEGSWMWENGQPFDSSHWGAEGIDFNNVDITRPGVFSFNADCGWIGMYQNIFMIWDNSCPKTSHWFCAYNP</sequence>